<dbReference type="Proteomes" id="UP001596391">
    <property type="component" value="Unassembled WGS sequence"/>
</dbReference>
<dbReference type="RefSeq" id="WP_263370223.1">
    <property type="nucleotide sequence ID" value="NZ_JAGSYD010000001.1"/>
</dbReference>
<organism evidence="2 3">
    <name type="scientific">Granulicella cerasi</name>
    <dbReference type="NCBI Taxonomy" id="741063"/>
    <lineage>
        <taxon>Bacteria</taxon>
        <taxon>Pseudomonadati</taxon>
        <taxon>Acidobacteriota</taxon>
        <taxon>Terriglobia</taxon>
        <taxon>Terriglobales</taxon>
        <taxon>Acidobacteriaceae</taxon>
        <taxon>Granulicella</taxon>
    </lineage>
</organism>
<keyword evidence="3" id="KW-1185">Reference proteome</keyword>
<dbReference type="PANTHER" id="PTHR33371:SF4">
    <property type="entry name" value="INTERMEMBRANE PHOSPHOLIPID TRANSPORT SYSTEM BINDING PROTEIN MLAD"/>
    <property type="match status" value="1"/>
</dbReference>
<name>A0ABW1ZD23_9BACT</name>
<sequence>MPSQQELKWSQLKVGVLTLASLALLCILLFLMTSASGMSLFTKKIIVDSYFSSSNGLKKGGEVQLEGVTIGEVTHVQISHDPARKQRPVHVIMKLSPKYQTDIHADSIASLGKVGLVGDTVVNLDSRTAVGPEIQTGMTLPVDEGGGLDAVMSQSKDTLATLNTTLTKLNAVVDGIQQGQGTVGQLIKNRELFDNLNGTIRDLHLMVANINAGRGSAGKLLHDDAFYNHLNDTAAKLDSVATNLQQGKGSAGKLLTDDSLYNNLNQSVGHLNSLLAEADAGKGALGLLSKDPAFARKLDHTVTNLDDLLSGVNQGKGTLGKFATDPAAYNHLDDLLKNSNELVTMFRQDPKKYLTIHMKVF</sequence>
<comment type="caution">
    <text evidence="2">The sequence shown here is derived from an EMBL/GenBank/DDBJ whole genome shotgun (WGS) entry which is preliminary data.</text>
</comment>
<dbReference type="PANTHER" id="PTHR33371">
    <property type="entry name" value="INTERMEMBRANE PHOSPHOLIPID TRANSPORT SYSTEM BINDING PROTEIN MLAD-RELATED"/>
    <property type="match status" value="1"/>
</dbReference>
<evidence type="ECO:0000259" key="1">
    <source>
        <dbReference type="Pfam" id="PF02470"/>
    </source>
</evidence>
<dbReference type="InterPro" id="IPR003399">
    <property type="entry name" value="Mce/MlaD"/>
</dbReference>
<accession>A0ABW1ZD23</accession>
<protein>
    <submittedName>
        <fullName evidence="2">MlaD family protein</fullName>
    </submittedName>
</protein>
<gene>
    <name evidence="2" type="ORF">ACFQBQ_13420</name>
</gene>
<proteinExistence type="predicted"/>
<dbReference type="Pfam" id="PF02470">
    <property type="entry name" value="MlaD"/>
    <property type="match status" value="1"/>
</dbReference>
<evidence type="ECO:0000313" key="3">
    <source>
        <dbReference type="Proteomes" id="UP001596391"/>
    </source>
</evidence>
<evidence type="ECO:0000313" key="2">
    <source>
        <dbReference type="EMBL" id="MFC6646567.1"/>
    </source>
</evidence>
<dbReference type="InterPro" id="IPR052336">
    <property type="entry name" value="MlaD_Phospholipid_Transporter"/>
</dbReference>
<reference evidence="3" key="1">
    <citation type="journal article" date="2019" name="Int. J. Syst. Evol. Microbiol.">
        <title>The Global Catalogue of Microorganisms (GCM) 10K type strain sequencing project: providing services to taxonomists for standard genome sequencing and annotation.</title>
        <authorList>
            <consortium name="The Broad Institute Genomics Platform"/>
            <consortium name="The Broad Institute Genome Sequencing Center for Infectious Disease"/>
            <person name="Wu L."/>
            <person name="Ma J."/>
        </authorList>
    </citation>
    <scope>NUCLEOTIDE SEQUENCE [LARGE SCALE GENOMIC DNA]</scope>
    <source>
        <strain evidence="3">CGMCC 1.16026</strain>
    </source>
</reference>
<feature type="domain" description="Mce/MlaD" evidence="1">
    <location>
        <begin position="47"/>
        <end position="126"/>
    </location>
</feature>
<dbReference type="EMBL" id="JBHSWI010000001">
    <property type="protein sequence ID" value="MFC6646567.1"/>
    <property type="molecule type" value="Genomic_DNA"/>
</dbReference>